<feature type="region of interest" description="Disordered" evidence="1">
    <location>
        <begin position="1"/>
        <end position="23"/>
    </location>
</feature>
<dbReference type="AlphaFoldDB" id="A0A396GBR1"/>
<protein>
    <submittedName>
        <fullName evidence="2">Uncharacterized protein</fullName>
    </submittedName>
</protein>
<dbReference type="Proteomes" id="UP000265566">
    <property type="component" value="Chromosome 8"/>
</dbReference>
<name>A0A396GBR1_MEDTR</name>
<sequence length="95" mass="10633">MSTTTSQRTATTTASSGHMERYCGSHWRLKRKIQGGAQSEIGRWRREHEGGKRTGGREIERKTSVGGGWGERGTKTAGCGRMPAEVWWRKRRGKG</sequence>
<accession>A0A396GBR1</accession>
<feature type="compositionally biased region" description="Basic and acidic residues" evidence="1">
    <location>
        <begin position="45"/>
        <end position="63"/>
    </location>
</feature>
<gene>
    <name evidence="2" type="ORF">MtrunA17_Chr8g0339621</name>
</gene>
<feature type="compositionally biased region" description="Low complexity" evidence="1">
    <location>
        <begin position="1"/>
        <end position="16"/>
    </location>
</feature>
<feature type="region of interest" description="Disordered" evidence="1">
    <location>
        <begin position="45"/>
        <end position="78"/>
    </location>
</feature>
<evidence type="ECO:0000313" key="2">
    <source>
        <dbReference type="EMBL" id="RHN39042.1"/>
    </source>
</evidence>
<comment type="caution">
    <text evidence="2">The sequence shown here is derived from an EMBL/GenBank/DDBJ whole genome shotgun (WGS) entry which is preliminary data.</text>
</comment>
<dbReference type="Gramene" id="rna45033">
    <property type="protein sequence ID" value="RHN39042.1"/>
    <property type="gene ID" value="gene45033"/>
</dbReference>
<dbReference type="EMBL" id="PSQE01000008">
    <property type="protein sequence ID" value="RHN39042.1"/>
    <property type="molecule type" value="Genomic_DNA"/>
</dbReference>
<evidence type="ECO:0000256" key="1">
    <source>
        <dbReference type="SAM" id="MobiDB-lite"/>
    </source>
</evidence>
<reference evidence="2" key="1">
    <citation type="journal article" date="2018" name="Nat. Plants">
        <title>Whole-genome landscape of Medicago truncatula symbiotic genes.</title>
        <authorList>
            <person name="Pecrix Y."/>
            <person name="Gamas P."/>
            <person name="Carrere S."/>
        </authorList>
    </citation>
    <scope>NUCLEOTIDE SEQUENCE</scope>
    <source>
        <tissue evidence="2">Leaves</tissue>
    </source>
</reference>
<proteinExistence type="predicted"/>
<organism evidence="2">
    <name type="scientific">Medicago truncatula</name>
    <name type="common">Barrel medic</name>
    <name type="synonym">Medicago tribuloides</name>
    <dbReference type="NCBI Taxonomy" id="3880"/>
    <lineage>
        <taxon>Eukaryota</taxon>
        <taxon>Viridiplantae</taxon>
        <taxon>Streptophyta</taxon>
        <taxon>Embryophyta</taxon>
        <taxon>Tracheophyta</taxon>
        <taxon>Spermatophyta</taxon>
        <taxon>Magnoliopsida</taxon>
        <taxon>eudicotyledons</taxon>
        <taxon>Gunneridae</taxon>
        <taxon>Pentapetalae</taxon>
        <taxon>rosids</taxon>
        <taxon>fabids</taxon>
        <taxon>Fabales</taxon>
        <taxon>Fabaceae</taxon>
        <taxon>Papilionoideae</taxon>
        <taxon>50 kb inversion clade</taxon>
        <taxon>NPAAA clade</taxon>
        <taxon>Hologalegina</taxon>
        <taxon>IRL clade</taxon>
        <taxon>Trifolieae</taxon>
        <taxon>Medicago</taxon>
    </lineage>
</organism>